<evidence type="ECO:0000313" key="3">
    <source>
        <dbReference type="Proteomes" id="UP001589734"/>
    </source>
</evidence>
<reference evidence="2 3" key="1">
    <citation type="submission" date="2024-09" db="EMBL/GenBank/DDBJ databases">
        <authorList>
            <person name="Sun Q."/>
            <person name="Mori K."/>
        </authorList>
    </citation>
    <scope>NUCLEOTIDE SEQUENCE [LARGE SCALE GENOMIC DNA]</scope>
    <source>
        <strain evidence="2 3">CGMCC 1.12926</strain>
    </source>
</reference>
<name>A0ABV6BS55_9FLAO</name>
<keyword evidence="3" id="KW-1185">Reference proteome</keyword>
<evidence type="ECO:0000313" key="2">
    <source>
        <dbReference type="EMBL" id="MFC0078279.1"/>
    </source>
</evidence>
<feature type="transmembrane region" description="Helical" evidence="1">
    <location>
        <begin position="96"/>
        <end position="117"/>
    </location>
</feature>
<gene>
    <name evidence="2" type="ORF">ACFFLS_14615</name>
</gene>
<sequence>MNQELNELFEIKKPNSNNTDTKIFDVMIHIAARILIPSIIFFLLYLIGEFVKMGLEGLLILIFFSTFILFLINIALIMEVLDFSKHKKINLRNANYFLLLLFFPTLIIGFYACFGILNF</sequence>
<feature type="transmembrane region" description="Helical" evidence="1">
    <location>
        <begin position="58"/>
        <end position="76"/>
    </location>
</feature>
<organism evidence="2 3">
    <name type="scientific">Flavobacterium procerum</name>
    <dbReference type="NCBI Taxonomy" id="1455569"/>
    <lineage>
        <taxon>Bacteria</taxon>
        <taxon>Pseudomonadati</taxon>
        <taxon>Bacteroidota</taxon>
        <taxon>Flavobacteriia</taxon>
        <taxon>Flavobacteriales</taxon>
        <taxon>Flavobacteriaceae</taxon>
        <taxon>Flavobacterium</taxon>
    </lineage>
</organism>
<dbReference type="Proteomes" id="UP001589734">
    <property type="component" value="Unassembled WGS sequence"/>
</dbReference>
<keyword evidence="1" id="KW-1133">Transmembrane helix</keyword>
<evidence type="ECO:0000256" key="1">
    <source>
        <dbReference type="SAM" id="Phobius"/>
    </source>
</evidence>
<feature type="transmembrane region" description="Helical" evidence="1">
    <location>
        <begin position="26"/>
        <end position="46"/>
    </location>
</feature>
<comment type="caution">
    <text evidence="2">The sequence shown here is derived from an EMBL/GenBank/DDBJ whole genome shotgun (WGS) entry which is preliminary data.</text>
</comment>
<keyword evidence="1" id="KW-0812">Transmembrane</keyword>
<keyword evidence="1" id="KW-0472">Membrane</keyword>
<proteinExistence type="predicted"/>
<accession>A0ABV6BS55</accession>
<dbReference type="RefSeq" id="WP_379689480.1">
    <property type="nucleotide sequence ID" value="NZ_JBHLYW010000010.1"/>
</dbReference>
<protein>
    <submittedName>
        <fullName evidence="2">Uncharacterized protein</fullName>
    </submittedName>
</protein>
<dbReference type="EMBL" id="JBHLYW010000010">
    <property type="protein sequence ID" value="MFC0078279.1"/>
    <property type="molecule type" value="Genomic_DNA"/>
</dbReference>